<feature type="transmembrane region" description="Helical" evidence="2">
    <location>
        <begin position="6"/>
        <end position="22"/>
    </location>
</feature>
<protein>
    <submittedName>
        <fullName evidence="3">Uncharacterized protein</fullName>
    </submittedName>
</protein>
<keyword evidence="2" id="KW-0472">Membrane</keyword>
<dbReference type="Proteomes" id="UP000321617">
    <property type="component" value="Unassembled WGS sequence"/>
</dbReference>
<feature type="region of interest" description="Disordered" evidence="1">
    <location>
        <begin position="29"/>
        <end position="48"/>
    </location>
</feature>
<organism evidence="3 4">
    <name type="scientific">Stackebrandtia albiflava</name>
    <dbReference type="NCBI Taxonomy" id="406432"/>
    <lineage>
        <taxon>Bacteria</taxon>
        <taxon>Bacillati</taxon>
        <taxon>Actinomycetota</taxon>
        <taxon>Actinomycetes</taxon>
        <taxon>Glycomycetales</taxon>
        <taxon>Glycomycetaceae</taxon>
        <taxon>Stackebrandtia</taxon>
    </lineage>
</organism>
<name>A0A562URR9_9ACTN</name>
<reference evidence="3 4" key="1">
    <citation type="journal article" date="2013" name="Stand. Genomic Sci.">
        <title>Genomic Encyclopedia of Type Strains, Phase I: The one thousand microbial genomes (KMG-I) project.</title>
        <authorList>
            <person name="Kyrpides N.C."/>
            <person name="Woyke T."/>
            <person name="Eisen J.A."/>
            <person name="Garrity G."/>
            <person name="Lilburn T.G."/>
            <person name="Beck B.J."/>
            <person name="Whitman W.B."/>
            <person name="Hugenholtz P."/>
            <person name="Klenk H.P."/>
        </authorList>
    </citation>
    <scope>NUCLEOTIDE SEQUENCE [LARGE SCALE GENOMIC DNA]</scope>
    <source>
        <strain evidence="3 4">DSM 45044</strain>
    </source>
</reference>
<evidence type="ECO:0000313" key="3">
    <source>
        <dbReference type="EMBL" id="TWJ08309.1"/>
    </source>
</evidence>
<dbReference type="RefSeq" id="WP_147142796.1">
    <property type="nucleotide sequence ID" value="NZ_BAABIJ010000004.1"/>
</dbReference>
<gene>
    <name evidence="3" type="ORF">LX16_4534</name>
</gene>
<keyword evidence="4" id="KW-1185">Reference proteome</keyword>
<evidence type="ECO:0000313" key="4">
    <source>
        <dbReference type="Proteomes" id="UP000321617"/>
    </source>
</evidence>
<accession>A0A562URR9</accession>
<evidence type="ECO:0000256" key="2">
    <source>
        <dbReference type="SAM" id="Phobius"/>
    </source>
</evidence>
<feature type="transmembrane region" description="Helical" evidence="2">
    <location>
        <begin position="60"/>
        <end position="77"/>
    </location>
</feature>
<comment type="caution">
    <text evidence="3">The sequence shown here is derived from an EMBL/GenBank/DDBJ whole genome shotgun (WGS) entry which is preliminary data.</text>
</comment>
<proteinExistence type="predicted"/>
<dbReference type="EMBL" id="VLLL01000008">
    <property type="protein sequence ID" value="TWJ08309.1"/>
    <property type="molecule type" value="Genomic_DNA"/>
</dbReference>
<dbReference type="AlphaFoldDB" id="A0A562URR9"/>
<keyword evidence="2" id="KW-0812">Transmembrane</keyword>
<evidence type="ECO:0000256" key="1">
    <source>
        <dbReference type="SAM" id="MobiDB-lite"/>
    </source>
</evidence>
<keyword evidence="2" id="KW-1133">Transmembrane helix</keyword>
<sequence length="212" mass="23082">MWDTVFQALGVLVGAVGAYYAYRQFRSTRPPAAPPSDPATVGTGDTSSFRAAQSHTREQIGAVLAGCLLGFFFLLAADFEEPVGWIPALMSGGVIAFLLWQLGPLDRFRHIELSEAGLTVHIPAPRFTPPITARFAWDQIEAFSVESTWSGPLLVLRLSSRHGLGSPDQHRAWDDRLEAFGICELTKVTPSDVALLEAIAHYSGGRHRPSPN</sequence>
<feature type="transmembrane region" description="Helical" evidence="2">
    <location>
        <begin position="83"/>
        <end position="100"/>
    </location>
</feature>